<dbReference type="VEuPathDB" id="VectorBase:PPAI013308"/>
<evidence type="ECO:0000256" key="2">
    <source>
        <dbReference type="ARBA" id="ARBA00022475"/>
    </source>
</evidence>
<dbReference type="GO" id="GO:0005549">
    <property type="term" value="F:odorant binding"/>
    <property type="evidence" value="ECO:0007669"/>
    <property type="project" value="InterPro"/>
</dbReference>
<dbReference type="InterPro" id="IPR004117">
    <property type="entry name" value="7tm6_olfct_rcpt"/>
</dbReference>
<keyword evidence="7" id="KW-0472">Membrane</keyword>
<evidence type="ECO:0000256" key="6">
    <source>
        <dbReference type="ARBA" id="ARBA00022989"/>
    </source>
</evidence>
<evidence type="ECO:0000256" key="4">
    <source>
        <dbReference type="ARBA" id="ARBA00022692"/>
    </source>
</evidence>
<dbReference type="Pfam" id="PF02949">
    <property type="entry name" value="7tm_6"/>
    <property type="match status" value="1"/>
</dbReference>
<dbReference type="VEuPathDB" id="VectorBase:PPAPM1_009199"/>
<evidence type="ECO:0000256" key="5">
    <source>
        <dbReference type="ARBA" id="ARBA00022725"/>
    </source>
</evidence>
<evidence type="ECO:0000256" key="9">
    <source>
        <dbReference type="ARBA" id="ARBA00023224"/>
    </source>
</evidence>
<dbReference type="GO" id="GO:0004984">
    <property type="term" value="F:olfactory receptor activity"/>
    <property type="evidence" value="ECO:0007669"/>
    <property type="project" value="InterPro"/>
</dbReference>
<evidence type="ECO:0000256" key="1">
    <source>
        <dbReference type="ARBA" id="ARBA00004651"/>
    </source>
</evidence>
<evidence type="ECO:0000256" key="7">
    <source>
        <dbReference type="ARBA" id="ARBA00023136"/>
    </source>
</evidence>
<organism evidence="10 11">
    <name type="scientific">Phlebotomus papatasi</name>
    <name type="common">Sandfly</name>
    <dbReference type="NCBI Taxonomy" id="29031"/>
    <lineage>
        <taxon>Eukaryota</taxon>
        <taxon>Metazoa</taxon>
        <taxon>Ecdysozoa</taxon>
        <taxon>Arthropoda</taxon>
        <taxon>Hexapoda</taxon>
        <taxon>Insecta</taxon>
        <taxon>Pterygota</taxon>
        <taxon>Neoptera</taxon>
        <taxon>Endopterygota</taxon>
        <taxon>Diptera</taxon>
        <taxon>Nematocera</taxon>
        <taxon>Psychodoidea</taxon>
        <taxon>Psychodidae</taxon>
        <taxon>Phlebotomus</taxon>
        <taxon>Phlebotomus</taxon>
    </lineage>
</organism>
<name>A0A3F2ZEQ7_PHLPP</name>
<sequence>MRFDSNLGIVMDIPFLQYEFGFQKELAYTLQMIFMILTSCYIIIIDLTIIFFGLQLMAALNILNDYIEQLDLKTNNLNISDYIKSIIKRHCDVINNVDLLNDAIKEISFAQFLCSTLILLLMFMYVRKENNQFMAYILCASGLLQILGLCLFGEFIEIKADILSTTLYLINWYEFSLRDQKAFLFILRMAQKKYRLKAAGMYDISIFSFAQIVKIAITYCTILYTLSTNL</sequence>
<evidence type="ECO:0000313" key="10">
    <source>
        <dbReference type="EnsemblMetazoa" id="PPAI013308-PA"/>
    </source>
</evidence>
<dbReference type="GO" id="GO:0007165">
    <property type="term" value="P:signal transduction"/>
    <property type="evidence" value="ECO:0007669"/>
    <property type="project" value="UniProtKB-KW"/>
</dbReference>
<dbReference type="Proteomes" id="UP000092462">
    <property type="component" value="Unassembled WGS sequence"/>
</dbReference>
<keyword evidence="8" id="KW-0675">Receptor</keyword>
<proteinExistence type="predicted"/>
<evidence type="ECO:0000256" key="8">
    <source>
        <dbReference type="ARBA" id="ARBA00023170"/>
    </source>
</evidence>
<keyword evidence="6" id="KW-1133">Transmembrane helix</keyword>
<dbReference type="EMBL" id="AJVK01014846">
    <property type="status" value="NOT_ANNOTATED_CDS"/>
    <property type="molecule type" value="Genomic_DNA"/>
</dbReference>
<keyword evidence="5" id="KW-0552">Olfaction</keyword>
<keyword evidence="9" id="KW-0807">Transducer</keyword>
<dbReference type="PANTHER" id="PTHR21137:SF35">
    <property type="entry name" value="ODORANT RECEPTOR 19A-RELATED"/>
    <property type="match status" value="1"/>
</dbReference>
<keyword evidence="3" id="KW-0716">Sensory transduction</keyword>
<protein>
    <submittedName>
        <fullName evidence="10">Uncharacterized protein</fullName>
    </submittedName>
</protein>
<reference evidence="10" key="1">
    <citation type="submission" date="2022-08" db="UniProtKB">
        <authorList>
            <consortium name="EnsemblMetazoa"/>
        </authorList>
    </citation>
    <scope>IDENTIFICATION</scope>
    <source>
        <strain evidence="10">Israel</strain>
    </source>
</reference>
<keyword evidence="11" id="KW-1185">Reference proteome</keyword>
<dbReference type="AlphaFoldDB" id="A0A3F2ZEQ7"/>
<dbReference type="GO" id="GO:0005886">
    <property type="term" value="C:plasma membrane"/>
    <property type="evidence" value="ECO:0007669"/>
    <property type="project" value="UniProtKB-SubCell"/>
</dbReference>
<dbReference type="PANTHER" id="PTHR21137">
    <property type="entry name" value="ODORANT RECEPTOR"/>
    <property type="match status" value="1"/>
</dbReference>
<keyword evidence="2" id="KW-1003">Cell membrane</keyword>
<dbReference type="EnsemblMetazoa" id="PPAI013308-RA">
    <property type="protein sequence ID" value="PPAI013308-PA"/>
    <property type="gene ID" value="PPAI013308"/>
</dbReference>
<comment type="subcellular location">
    <subcellularLocation>
        <location evidence="1">Cell membrane</location>
        <topology evidence="1">Multi-pass membrane protein</topology>
    </subcellularLocation>
</comment>
<evidence type="ECO:0000256" key="3">
    <source>
        <dbReference type="ARBA" id="ARBA00022606"/>
    </source>
</evidence>
<keyword evidence="4" id="KW-0812">Transmembrane</keyword>
<evidence type="ECO:0000313" key="11">
    <source>
        <dbReference type="Proteomes" id="UP000092462"/>
    </source>
</evidence>
<accession>A0A3F2ZEQ7</accession>